<evidence type="ECO:0000256" key="10">
    <source>
        <dbReference type="ARBA" id="ARBA00047882"/>
    </source>
</evidence>
<evidence type="ECO:0000256" key="1">
    <source>
        <dbReference type="ARBA" id="ARBA00001974"/>
    </source>
</evidence>
<evidence type="ECO:0000313" key="17">
    <source>
        <dbReference type="Proteomes" id="UP001325479"/>
    </source>
</evidence>
<dbReference type="InterPro" id="IPR009100">
    <property type="entry name" value="AcylCoA_DH/oxidase_NM_dom_sf"/>
</dbReference>
<name>A0ABZ0WSN3_9BURK</name>
<dbReference type="Gene3D" id="1.10.540.10">
    <property type="entry name" value="Acyl-CoA dehydrogenase/oxidase, N-terminal domain"/>
    <property type="match status" value="1"/>
</dbReference>
<dbReference type="Gene3D" id="1.20.140.10">
    <property type="entry name" value="Butyryl-CoA Dehydrogenase, subunit A, domain 3"/>
    <property type="match status" value="1"/>
</dbReference>
<gene>
    <name evidence="16" type="ORF">U0042_12005</name>
</gene>
<dbReference type="RefSeq" id="WP_114814652.1">
    <property type="nucleotide sequence ID" value="NZ_CP139965.1"/>
</dbReference>
<dbReference type="SUPFAM" id="SSF47203">
    <property type="entry name" value="Acyl-CoA dehydrogenase C-terminal domain-like"/>
    <property type="match status" value="1"/>
</dbReference>
<keyword evidence="9" id="KW-0560">Oxidoreductase</keyword>
<evidence type="ECO:0000256" key="9">
    <source>
        <dbReference type="ARBA" id="ARBA00023002"/>
    </source>
</evidence>
<dbReference type="InterPro" id="IPR050741">
    <property type="entry name" value="Acyl-CoA_dehydrogenase"/>
</dbReference>
<evidence type="ECO:0000256" key="5">
    <source>
        <dbReference type="ARBA" id="ARBA00012040"/>
    </source>
</evidence>
<dbReference type="Proteomes" id="UP001325479">
    <property type="component" value="Chromosome"/>
</dbReference>
<evidence type="ECO:0000256" key="8">
    <source>
        <dbReference type="ARBA" id="ARBA00022827"/>
    </source>
</evidence>
<comment type="cofactor">
    <cofactor evidence="1">
        <name>FAD</name>
        <dbReference type="ChEBI" id="CHEBI:57692"/>
    </cofactor>
</comment>
<evidence type="ECO:0000256" key="3">
    <source>
        <dbReference type="ARBA" id="ARBA00009347"/>
    </source>
</evidence>
<dbReference type="SUPFAM" id="SSF56645">
    <property type="entry name" value="Acyl-CoA dehydrogenase NM domain-like"/>
    <property type="match status" value="1"/>
</dbReference>
<dbReference type="Pfam" id="PF02771">
    <property type="entry name" value="Acyl-CoA_dh_N"/>
    <property type="match status" value="1"/>
</dbReference>
<keyword evidence="7" id="KW-0285">Flavoprotein</keyword>
<evidence type="ECO:0000259" key="15">
    <source>
        <dbReference type="Pfam" id="PF09317"/>
    </source>
</evidence>
<dbReference type="PANTHER" id="PTHR48083:SF33">
    <property type="entry name" value="ACYL-COENZYME A DEHYDROGENASE"/>
    <property type="match status" value="1"/>
</dbReference>
<evidence type="ECO:0000259" key="14">
    <source>
        <dbReference type="Pfam" id="PF02771"/>
    </source>
</evidence>
<reference evidence="16 17" key="1">
    <citation type="submission" date="2023-12" db="EMBL/GenBank/DDBJ databases">
        <title>Genome sequencing and assembly of bacterial species from a model synthetic community.</title>
        <authorList>
            <person name="Hogle S.L."/>
        </authorList>
    </citation>
    <scope>NUCLEOTIDE SEQUENCE [LARGE SCALE GENOMIC DNA]</scope>
    <source>
        <strain evidence="16 17">HAMBI 2494</strain>
    </source>
</reference>
<feature type="transmembrane region" description="Helical" evidence="12">
    <location>
        <begin position="36"/>
        <end position="63"/>
    </location>
</feature>
<comment type="pathway">
    <text evidence="2">Lipid metabolism; fatty acid beta-oxidation.</text>
</comment>
<keyword evidence="8" id="KW-0274">FAD</keyword>
<dbReference type="InterPro" id="IPR013786">
    <property type="entry name" value="AcylCoA_DH/ox_N"/>
</dbReference>
<dbReference type="InterPro" id="IPR009075">
    <property type="entry name" value="AcylCo_DH/oxidase_C"/>
</dbReference>
<keyword evidence="12" id="KW-1133">Transmembrane helix</keyword>
<dbReference type="PANTHER" id="PTHR48083">
    <property type="entry name" value="MEDIUM-CHAIN SPECIFIC ACYL-COA DEHYDROGENASE, MITOCHONDRIAL-RELATED"/>
    <property type="match status" value="1"/>
</dbReference>
<dbReference type="InterPro" id="IPR037069">
    <property type="entry name" value="AcylCoA_DH/ox_N_sf"/>
</dbReference>
<evidence type="ECO:0000256" key="12">
    <source>
        <dbReference type="SAM" id="Phobius"/>
    </source>
</evidence>
<dbReference type="NCBIfam" id="NF009586">
    <property type="entry name" value="PRK13026.1"/>
    <property type="match status" value="1"/>
</dbReference>
<keyword evidence="12" id="KW-0812">Transmembrane</keyword>
<dbReference type="Pfam" id="PF09317">
    <property type="entry name" value="ACDH_C"/>
    <property type="match status" value="1"/>
</dbReference>
<evidence type="ECO:0000256" key="6">
    <source>
        <dbReference type="ARBA" id="ARBA00020144"/>
    </source>
</evidence>
<dbReference type="NCBIfam" id="NF007000">
    <property type="entry name" value="PRK09463.1"/>
    <property type="match status" value="1"/>
</dbReference>
<dbReference type="Pfam" id="PF00441">
    <property type="entry name" value="Acyl-CoA_dh_1"/>
    <property type="match status" value="1"/>
</dbReference>
<evidence type="ECO:0000256" key="11">
    <source>
        <dbReference type="ARBA" id="ARBA00049247"/>
    </source>
</evidence>
<comment type="similarity">
    <text evidence="3">Belongs to the acyl-CoA dehydrogenase family.</text>
</comment>
<organism evidence="16 17">
    <name type="scientific">Paraburkholderia kururiensis</name>
    <dbReference type="NCBI Taxonomy" id="984307"/>
    <lineage>
        <taxon>Bacteria</taxon>
        <taxon>Pseudomonadati</taxon>
        <taxon>Pseudomonadota</taxon>
        <taxon>Betaproteobacteria</taxon>
        <taxon>Burkholderiales</taxon>
        <taxon>Burkholderiaceae</taxon>
        <taxon>Paraburkholderia</taxon>
    </lineage>
</organism>
<keyword evidence="12" id="KW-0472">Membrane</keyword>
<feature type="domain" description="Acyl-CoA dehydrogenase/oxidase N-terminal" evidence="14">
    <location>
        <begin position="136"/>
        <end position="236"/>
    </location>
</feature>
<dbReference type="InterPro" id="IPR046373">
    <property type="entry name" value="Acyl-CoA_Oxase/DH_mid-dom_sf"/>
</dbReference>
<dbReference type="EC" id="1.3.8.8" evidence="5"/>
<proteinExistence type="inferred from homology"/>
<sequence>MSWFIVAFVIGAAALLYVEARAWWWLAASIVWVGTAYLAGVAGMAGTALLAVVVVLPALLLALKPLRRAWLARPVLDIFRRILPEMSPTERDAIEAGTVWWDAELFAGRPHWDTLLAHGPATLSTEEQAFLDHECEELCHLANDWDTTAVWQDLSPQAWRYIKEQGFLGMIIPKRYGGREFSAYAHSQVIMKLATRCSAAAVSVMVPNSLGPAELLMHYGTEEQKNHYLPRLARGEEIPCFALTSPYAGSDAAAIPDVGIVCKGLFEGRETLGFRVTWEKRYITLGPIATVLGLAFRALDPDHLLGADDEPGITCALIPTTHPGVQIGRRHWPLNAVFQNGPNWGKDVFIPLEWVIGGRAQVGNGWRMLMECLAAGRAISLPSSNVGMAKLAVRGTGAYAAVRRQFRTAIGRFEGVQEALGRMGGHLYVMDAARRLSAQAVDLGEKPSVISAIAKYHITERARKVINDGMDVVAGKGICMGPSNFLARAYQQIPIAITVEGANILTRCLIIFGQGAIRCHPYVLKEMTATRESRNEAHYPRALREFDAAFFGHLNFTLSNAVRSVVYGLTGGRFIRAPRRADAALAPFYRAATRLSVVFALLADVSMFVLGGDLKRRERISGRLGDVLAQLYLISATLKRYEDDGRQQDDLPLVCWGVEDALFTAQQAIDGVLANYPNRVVAWLVRALAFPFGLPHRAPSDALGTQIAELMQTPGAARERLVADSYVPPVDVDAIGYGELVFALSPRVAAIERRLRDAVHAGRLAPMPQSMAALAAWTASAQQQGLIDADERRTLDDYARYVAEAVKVDDFPPDFDMLAGLQKRREALERAMDLAA</sequence>
<dbReference type="Gene3D" id="2.40.110.10">
    <property type="entry name" value="Butyryl-CoA Dehydrogenase, subunit A, domain 2"/>
    <property type="match status" value="1"/>
</dbReference>
<comment type="catalytic activity">
    <reaction evidence="11">
        <text>a long-chain 2,3-saturated fatty acyl-CoA + oxidized [electron-transfer flavoprotein] + H(+) = a long-chain (2E)-enoyl-CoA + reduced [electron-transfer flavoprotein]</text>
        <dbReference type="Rhea" id="RHEA:17721"/>
        <dbReference type="Rhea" id="RHEA-COMP:10685"/>
        <dbReference type="Rhea" id="RHEA-COMP:10686"/>
        <dbReference type="ChEBI" id="CHEBI:15378"/>
        <dbReference type="ChEBI" id="CHEBI:57692"/>
        <dbReference type="ChEBI" id="CHEBI:58307"/>
        <dbReference type="ChEBI" id="CHEBI:83721"/>
        <dbReference type="ChEBI" id="CHEBI:83727"/>
        <dbReference type="EC" id="1.3.8.8"/>
    </reaction>
</comment>
<protein>
    <recommendedName>
        <fullName evidence="6">Acyl-coenzyme A dehydrogenase</fullName>
        <ecNumber evidence="4">1.3.8.7</ecNumber>
        <ecNumber evidence="5">1.3.8.8</ecNumber>
    </recommendedName>
</protein>
<dbReference type="InterPro" id="IPR036250">
    <property type="entry name" value="AcylCo_DH-like_C"/>
</dbReference>
<evidence type="ECO:0000313" key="16">
    <source>
        <dbReference type="EMBL" id="WQD80336.1"/>
    </source>
</evidence>
<dbReference type="EMBL" id="CP139965">
    <property type="protein sequence ID" value="WQD80336.1"/>
    <property type="molecule type" value="Genomic_DNA"/>
</dbReference>
<accession>A0ABZ0WSN3</accession>
<keyword evidence="17" id="KW-1185">Reference proteome</keyword>
<evidence type="ECO:0000256" key="4">
    <source>
        <dbReference type="ARBA" id="ARBA00012033"/>
    </source>
</evidence>
<feature type="domain" description="Acyl-CoA dehydrogenase/oxidase C-terminal" evidence="13">
    <location>
        <begin position="363"/>
        <end position="503"/>
    </location>
</feature>
<dbReference type="EC" id="1.3.8.7" evidence="4"/>
<feature type="domain" description="Acyl-CoA dehydrogenase C-terminal bacterial-type" evidence="15">
    <location>
        <begin position="517"/>
        <end position="811"/>
    </location>
</feature>
<evidence type="ECO:0000259" key="13">
    <source>
        <dbReference type="Pfam" id="PF00441"/>
    </source>
</evidence>
<evidence type="ECO:0000256" key="7">
    <source>
        <dbReference type="ARBA" id="ARBA00022630"/>
    </source>
</evidence>
<evidence type="ECO:0000256" key="2">
    <source>
        <dbReference type="ARBA" id="ARBA00005005"/>
    </source>
</evidence>
<comment type="catalytic activity">
    <reaction evidence="10">
        <text>a medium-chain 2,3-saturated fatty acyl-CoA + oxidized [electron-transfer flavoprotein] + H(+) = a medium-chain (2E)-enoyl-CoA + reduced [electron-transfer flavoprotein]</text>
        <dbReference type="Rhea" id="RHEA:14477"/>
        <dbReference type="Rhea" id="RHEA-COMP:10685"/>
        <dbReference type="Rhea" id="RHEA-COMP:10686"/>
        <dbReference type="ChEBI" id="CHEBI:15378"/>
        <dbReference type="ChEBI" id="CHEBI:57692"/>
        <dbReference type="ChEBI" id="CHEBI:58307"/>
        <dbReference type="ChEBI" id="CHEBI:83723"/>
        <dbReference type="ChEBI" id="CHEBI:83726"/>
        <dbReference type="EC" id="1.3.8.7"/>
    </reaction>
</comment>
<dbReference type="InterPro" id="IPR015396">
    <property type="entry name" value="FadE_C"/>
</dbReference>